<comment type="caution">
    <text evidence="14">The sequence shown here is derived from an EMBL/GenBank/DDBJ whole genome shotgun (WGS) entry which is preliminary data.</text>
</comment>
<evidence type="ECO:0000256" key="11">
    <source>
        <dbReference type="PROSITE-ProRule" id="PRU00042"/>
    </source>
</evidence>
<evidence type="ECO:0000256" key="7">
    <source>
        <dbReference type="ARBA" id="ARBA00023015"/>
    </source>
</evidence>
<reference evidence="14" key="1">
    <citation type="submission" date="2021-02" db="EMBL/GenBank/DDBJ databases">
        <authorList>
            <person name="Nowell W R."/>
        </authorList>
    </citation>
    <scope>NUCLEOTIDE SEQUENCE</scope>
</reference>
<keyword evidence="3" id="KW-0479">Metal-binding</keyword>
<dbReference type="GO" id="GO:0008270">
    <property type="term" value="F:zinc ion binding"/>
    <property type="evidence" value="ECO:0007669"/>
    <property type="project" value="UniProtKB-KW"/>
</dbReference>
<dbReference type="Proteomes" id="UP000663829">
    <property type="component" value="Unassembled WGS sequence"/>
</dbReference>
<dbReference type="PROSITE" id="PS50157">
    <property type="entry name" value="ZINC_FINGER_C2H2_2"/>
    <property type="match status" value="7"/>
</dbReference>
<dbReference type="GO" id="GO:0003677">
    <property type="term" value="F:DNA binding"/>
    <property type="evidence" value="ECO:0007669"/>
    <property type="project" value="UniProtKB-KW"/>
</dbReference>
<dbReference type="FunFam" id="3.30.160.60:FF:000373">
    <property type="entry name" value="Putative transcriptional repressor ctcf"/>
    <property type="match status" value="1"/>
</dbReference>
<dbReference type="InterPro" id="IPR036236">
    <property type="entry name" value="Znf_C2H2_sf"/>
</dbReference>
<feature type="compositionally biased region" description="Acidic residues" evidence="12">
    <location>
        <begin position="99"/>
        <end position="110"/>
    </location>
</feature>
<feature type="domain" description="C2H2-type" evidence="13">
    <location>
        <begin position="242"/>
        <end position="269"/>
    </location>
</feature>
<feature type="compositionally biased region" description="Acidic residues" evidence="12">
    <location>
        <begin position="19"/>
        <end position="36"/>
    </location>
</feature>
<dbReference type="GO" id="GO:0005634">
    <property type="term" value="C:nucleus"/>
    <property type="evidence" value="ECO:0007669"/>
    <property type="project" value="UniProtKB-SubCell"/>
</dbReference>
<dbReference type="PANTHER" id="PTHR31296">
    <property type="entry name" value="UPF0565 PROTEIN C2ORF69"/>
    <property type="match status" value="1"/>
</dbReference>
<feature type="domain" description="C2H2-type" evidence="13">
    <location>
        <begin position="336"/>
        <end position="363"/>
    </location>
</feature>
<dbReference type="AlphaFoldDB" id="A0A813V7X6"/>
<dbReference type="PANTHER" id="PTHR31296:SF1">
    <property type="entry name" value="MITOCHONDRIAL PROTEIN C2ORF69"/>
    <property type="match status" value="1"/>
</dbReference>
<feature type="domain" description="C2H2-type" evidence="13">
    <location>
        <begin position="303"/>
        <end position="325"/>
    </location>
</feature>
<evidence type="ECO:0000256" key="4">
    <source>
        <dbReference type="ARBA" id="ARBA00022737"/>
    </source>
</evidence>
<keyword evidence="7" id="KW-0805">Transcription regulation</keyword>
<sequence length="929" mass="106764">MATSGSSARSKVVKLLEAEPLDDEDEADADETDEPINTETSPLDIKGEHYVNGNSNDTIVYEPSAATTISNETLNNRQDDNEDWILPPETISAKQEAMMDDDQDEMEDEAVASTSASFPQTSKKNRGQLNFSIYDFSEFTPKKKRSIKAQAAIKAKAKSLGLTPKQEIRHMCSYCSYCERSFKTTLQLQNHTNTHLGIKPFKCKFCTYAFTTSGELIRHVRYKYELLSFMYKTAVLSRERPYPCTLCSLRFTQSNSLKAHMLTHEENKPTLPVTPVVPCPSVMARKSDLRYHIGKQHISTEPLACNICEQDFPDKYSLRMHAKTHCKIEGNDSFLIKCTMCDYTTQTQSDLEEHMNKHRGSRPFQCSECGLTYSTQGDLRQHTTKVHHCGDSSDVAGAGLSTHQSFHCVVCSKTFTNLHTLEQHMISIHQIENGDNGTVETMEISNNDQDIKPSLTVKIENEDNHFYDDQSNLYDEYDDDLVGDRDNDIANEVQTADEEHEDINQEMIKGQQNIDNNEPIVEYRSSQICLGIRKIPSSIPTTIKKFEDFNTMNEFDISGEQPLTTTETDIGTTIETPLPKKRTLAINRNVKVKYNGFIEQMINIRFAFLNKYNLLFLLGLNIQQQMSAFNSMGGTFNKNQENDQTCHTHHLLERVNGYENKHNNLVFFPSLNKNDFIKHSVIYFGGDIQDFPENMNSNSESRKYKQWNLVSTGELLQKRYPNSSIILIRPNEMKDEIFSRFSNFVPYTNERGDPEKYDPTNFPAFYHLQQLLIEISNKLINEQESSCISIHDNSIKLTIIGFSKGCVVLNQLFHELNHLSSQKEDTNKLNEFILKIREFVWLDSGHNAPNTMIWPVDEHLIQTVQKYNFEITVAVTPFQVRNPNKKKHQIEYTKFIQLLSKYGIQFTNTIYFDKQPPSLDRHFELLKKF</sequence>
<dbReference type="PROSITE" id="PS00028">
    <property type="entry name" value="ZINC_FINGER_C2H2_1"/>
    <property type="match status" value="5"/>
</dbReference>
<dbReference type="Proteomes" id="UP000681722">
    <property type="component" value="Unassembled WGS sequence"/>
</dbReference>
<dbReference type="Gene3D" id="3.30.160.60">
    <property type="entry name" value="Classic Zinc Finger"/>
    <property type="match status" value="5"/>
</dbReference>
<dbReference type="GO" id="GO:0005739">
    <property type="term" value="C:mitochondrion"/>
    <property type="evidence" value="ECO:0007669"/>
    <property type="project" value="TreeGrafter"/>
</dbReference>
<dbReference type="SMART" id="SM00355">
    <property type="entry name" value="ZnF_C2H2"/>
    <property type="match status" value="7"/>
</dbReference>
<feature type="compositionally biased region" description="Polar residues" evidence="12">
    <location>
        <begin position="112"/>
        <end position="123"/>
    </location>
</feature>
<name>A0A813V7X6_9BILA</name>
<feature type="region of interest" description="Disordered" evidence="12">
    <location>
        <begin position="99"/>
        <end position="123"/>
    </location>
</feature>
<dbReference type="SUPFAM" id="SSF57667">
    <property type="entry name" value="beta-beta-alpha zinc fingers"/>
    <property type="match status" value="4"/>
</dbReference>
<feature type="domain" description="C2H2-type" evidence="13">
    <location>
        <begin position="406"/>
        <end position="434"/>
    </location>
</feature>
<keyword evidence="4" id="KW-0677">Repeat</keyword>
<keyword evidence="16" id="KW-1185">Reference proteome</keyword>
<dbReference type="EMBL" id="CAJNOQ010000814">
    <property type="protein sequence ID" value="CAF0841298.1"/>
    <property type="molecule type" value="Genomic_DNA"/>
</dbReference>
<evidence type="ECO:0000256" key="2">
    <source>
        <dbReference type="ARBA" id="ARBA00006991"/>
    </source>
</evidence>
<dbReference type="InterPro" id="IPR018881">
    <property type="entry name" value="C2orf69_mit"/>
</dbReference>
<organism evidence="14 16">
    <name type="scientific">Didymodactylos carnosus</name>
    <dbReference type="NCBI Taxonomy" id="1234261"/>
    <lineage>
        <taxon>Eukaryota</taxon>
        <taxon>Metazoa</taxon>
        <taxon>Spiralia</taxon>
        <taxon>Gnathifera</taxon>
        <taxon>Rotifera</taxon>
        <taxon>Eurotatoria</taxon>
        <taxon>Bdelloidea</taxon>
        <taxon>Philodinida</taxon>
        <taxon>Philodinidae</taxon>
        <taxon>Didymodactylos</taxon>
    </lineage>
</organism>
<gene>
    <name evidence="14" type="ORF">GPM918_LOCUS5579</name>
    <name evidence="15" type="ORF">SRO942_LOCUS5579</name>
</gene>
<evidence type="ECO:0000256" key="10">
    <source>
        <dbReference type="ARBA" id="ARBA00023242"/>
    </source>
</evidence>
<evidence type="ECO:0000256" key="1">
    <source>
        <dbReference type="ARBA" id="ARBA00004123"/>
    </source>
</evidence>
<dbReference type="FunFam" id="3.30.160.60:FF:000075">
    <property type="entry name" value="Putative zinc finger protein 536"/>
    <property type="match status" value="1"/>
</dbReference>
<evidence type="ECO:0000256" key="8">
    <source>
        <dbReference type="ARBA" id="ARBA00023125"/>
    </source>
</evidence>
<evidence type="ECO:0000256" key="12">
    <source>
        <dbReference type="SAM" id="MobiDB-lite"/>
    </source>
</evidence>
<evidence type="ECO:0000313" key="14">
    <source>
        <dbReference type="EMBL" id="CAF0841298.1"/>
    </source>
</evidence>
<keyword evidence="8" id="KW-0238">DNA-binding</keyword>
<dbReference type="Pfam" id="PF10561">
    <property type="entry name" value="C2orf69"/>
    <property type="match status" value="2"/>
</dbReference>
<keyword evidence="5 11" id="KW-0863">Zinc-finger</keyword>
<keyword evidence="10" id="KW-0539">Nucleus</keyword>
<evidence type="ECO:0000256" key="5">
    <source>
        <dbReference type="ARBA" id="ARBA00022771"/>
    </source>
</evidence>
<accession>A0A813V7X6</accession>
<evidence type="ECO:0000256" key="9">
    <source>
        <dbReference type="ARBA" id="ARBA00023163"/>
    </source>
</evidence>
<protein>
    <recommendedName>
        <fullName evidence="13">C2H2-type domain-containing protein</fullName>
    </recommendedName>
</protein>
<evidence type="ECO:0000313" key="15">
    <source>
        <dbReference type="EMBL" id="CAF3628658.1"/>
    </source>
</evidence>
<comment type="subcellular location">
    <subcellularLocation>
        <location evidence="1">Nucleus</location>
    </subcellularLocation>
</comment>
<evidence type="ECO:0000259" key="13">
    <source>
        <dbReference type="PROSITE" id="PS50157"/>
    </source>
</evidence>
<dbReference type="OrthoDB" id="419333at2759"/>
<keyword evidence="9" id="KW-0804">Transcription</keyword>
<comment type="similarity">
    <text evidence="2">Belongs to the krueppel C2H2-type zinc-finger protein family.</text>
</comment>
<proteinExistence type="inferred from homology"/>
<feature type="domain" description="C2H2-type" evidence="13">
    <location>
        <begin position="173"/>
        <end position="200"/>
    </location>
</feature>
<dbReference type="Pfam" id="PF00096">
    <property type="entry name" value="zf-C2H2"/>
    <property type="match status" value="7"/>
</dbReference>
<feature type="domain" description="C2H2-type" evidence="13">
    <location>
        <begin position="201"/>
        <end position="241"/>
    </location>
</feature>
<feature type="region of interest" description="Disordered" evidence="12">
    <location>
        <begin position="1"/>
        <end position="58"/>
    </location>
</feature>
<dbReference type="InterPro" id="IPR013087">
    <property type="entry name" value="Znf_C2H2_type"/>
</dbReference>
<evidence type="ECO:0000256" key="3">
    <source>
        <dbReference type="ARBA" id="ARBA00022723"/>
    </source>
</evidence>
<evidence type="ECO:0000256" key="6">
    <source>
        <dbReference type="ARBA" id="ARBA00022833"/>
    </source>
</evidence>
<feature type="domain" description="C2H2-type" evidence="13">
    <location>
        <begin position="364"/>
        <end position="393"/>
    </location>
</feature>
<dbReference type="EMBL" id="CAJOBC010000814">
    <property type="protein sequence ID" value="CAF3628658.1"/>
    <property type="molecule type" value="Genomic_DNA"/>
</dbReference>
<keyword evidence="6" id="KW-0862">Zinc</keyword>
<evidence type="ECO:0000313" key="16">
    <source>
        <dbReference type="Proteomes" id="UP000663829"/>
    </source>
</evidence>